<dbReference type="Proteomes" id="UP000596247">
    <property type="component" value="Chromosome"/>
</dbReference>
<protein>
    <submittedName>
        <fullName evidence="2">Tail shealth protein</fullName>
    </submittedName>
</protein>
<feature type="domain" description="Tail sheath protein gp29 gp29PR" evidence="1">
    <location>
        <begin position="150"/>
        <end position="373"/>
    </location>
</feature>
<name>A0A7R8MJK4_9CAUD</name>
<dbReference type="InterPro" id="IPR048712">
    <property type="entry name" value="Gp29_gp29PR"/>
</dbReference>
<reference evidence="2 3" key="1">
    <citation type="submission" date="2020-09" db="EMBL/GenBank/DDBJ databases">
        <authorList>
            <person name="Jameson E."/>
        </authorList>
    </citation>
    <scope>NUCLEOTIDE SEQUENCE [LARGE SCALE GENOMIC DNA]</scope>
</reference>
<evidence type="ECO:0000259" key="1">
    <source>
        <dbReference type="Pfam" id="PF20961"/>
    </source>
</evidence>
<proteinExistence type="predicted"/>
<accession>A0A7R8MJK4</accession>
<keyword evidence="3" id="KW-1185">Reference proteome</keyword>
<evidence type="ECO:0000313" key="2">
    <source>
        <dbReference type="EMBL" id="CAD5236197.1"/>
    </source>
</evidence>
<dbReference type="Pfam" id="PF20961">
    <property type="entry name" value="phiKZ_gp29PR"/>
    <property type="match status" value="1"/>
</dbReference>
<gene>
    <name evidence="2" type="ORF">LLCLJKAH_00208</name>
</gene>
<evidence type="ECO:0000313" key="3">
    <source>
        <dbReference type="Proteomes" id="UP000596247"/>
    </source>
</evidence>
<sequence length="686" mass="74961">MATIVNAAPMAIKLGVLDQSARSTSVGINFTPIHMALVPLFTQRGPTVPTQVASSTDRINLYGSDSFNLLSKWANHGTVLSNVLVTQSNPQFILRLKPTDAADPATCRLSLEIVAAQVPLYERDADGAYITDSSGNPIPTGETVAGHILKWVAGEATNGIGGGTTTTGTLVSGSTTSMRYPIFEDQVSDFGSYGNNIGRRLWCATAKSSEPVDSDIVEEQGTALYRIQYVERSSATSTATVTQTIDGDAYVEFSFKKGAINTKIEQNLYVDNLVLKKYRDVDSSTSNTPIYGPVETINVYHSNVANILQQLYAAECAYTGATMVDGDEYLINFFDGLDVNGNPYETILVQGALDGADTLNSSTTHYSVGGDDGTMDDAAYAALVTDVMNNFETSDYHLMDMAKYPITHIWDTGFDIATKKTLLLPMSLRKDIVTVLSTQDVNTTLNNNNAETSIATALRTAALQFPESEYYNTKTCRAAIIGHGGTLIDDNAAPLVPMTIDLADKVAAYMGAQTAVLTPGKAFDIYPNNVVTKVRDVNLTYKATKVRQSNWALGLTWVQQFDQRQLFYPAIQTVYDDDTSVLNSFLVTCIVAYCEKIVEQTWKQLTGRSDLTQAQFIEQSNALISDAVKGRFDNRVTIVPETFFDTNDVARGYSWSCYIYIYANVMKTVGTYTLITRRLEDLQTTS</sequence>
<dbReference type="EMBL" id="LR881104">
    <property type="protein sequence ID" value="CAD5236197.1"/>
    <property type="molecule type" value="Genomic_DNA"/>
</dbReference>
<organism evidence="2 3">
    <name type="scientific">Klebsiella phage vB_KvM-Eowyn</name>
    <dbReference type="NCBI Taxonomy" id="2762819"/>
    <lineage>
        <taxon>Viruses</taxon>
        <taxon>Duplodnaviria</taxon>
        <taxon>Heunggongvirae</taxon>
        <taxon>Uroviricota</taxon>
        <taxon>Caudoviricetes</taxon>
        <taxon>Chimalliviridae</taxon>
        <taxon>Eowynvirus</taxon>
        <taxon>Eowynvirus eowyn</taxon>
    </lineage>
</organism>